<evidence type="ECO:0000256" key="1">
    <source>
        <dbReference type="SAM" id="MobiDB-lite"/>
    </source>
</evidence>
<reference evidence="2 3" key="1">
    <citation type="submission" date="2020-02" db="EMBL/GenBank/DDBJ databases">
        <title>The whole genome sequence of CPCC 205119.</title>
        <authorList>
            <person name="Jiang Z."/>
        </authorList>
    </citation>
    <scope>NUCLEOTIDE SEQUENCE [LARGE SCALE GENOMIC DNA]</scope>
    <source>
        <strain evidence="2 3">CPCC 205119</strain>
    </source>
</reference>
<evidence type="ECO:0000313" key="2">
    <source>
        <dbReference type="EMBL" id="NEL53216.1"/>
    </source>
</evidence>
<feature type="compositionally biased region" description="Low complexity" evidence="1">
    <location>
        <begin position="35"/>
        <end position="44"/>
    </location>
</feature>
<name>A0A7K3WA61_9ACTN</name>
<organism evidence="2 3">
    <name type="scientific">Goekera deserti</name>
    <dbReference type="NCBI Taxonomy" id="2497753"/>
    <lineage>
        <taxon>Bacteria</taxon>
        <taxon>Bacillati</taxon>
        <taxon>Actinomycetota</taxon>
        <taxon>Actinomycetes</taxon>
        <taxon>Geodermatophilales</taxon>
        <taxon>Geodermatophilaceae</taxon>
        <taxon>Goekera</taxon>
    </lineage>
</organism>
<dbReference type="PROSITE" id="PS51257">
    <property type="entry name" value="PROKAR_LIPOPROTEIN"/>
    <property type="match status" value="1"/>
</dbReference>
<keyword evidence="3" id="KW-1185">Reference proteome</keyword>
<evidence type="ECO:0000313" key="3">
    <source>
        <dbReference type="Proteomes" id="UP000470470"/>
    </source>
</evidence>
<sequence length="228" mass="23100">MRSLVLGAALLLVAGCGETVDGSADPAAGATAETSARPSRTPAPGAGGGAQPPCTGAACDEPTSSGTPATEEPVSDEPAGDDAPGVSPVDVACAPFTSAVDSFDAVAGSAFPGGLVTEFGSPEAIAWLDATVDEVVERCGYQVMVDIAGEYPEEVSPVLLNSAVVALDEVSDLPPDLLCQDVEARGMGAKDAVDYWFLWQLPAAMDADADGVPCETVWPDAAEWLPQY</sequence>
<dbReference type="RefSeq" id="WP_152730342.1">
    <property type="nucleotide sequence ID" value="NZ_JAABOZ010000007.1"/>
</dbReference>
<dbReference type="Proteomes" id="UP000470470">
    <property type="component" value="Unassembled WGS sequence"/>
</dbReference>
<gene>
    <name evidence="2" type="ORF">G1H19_04205</name>
</gene>
<dbReference type="AlphaFoldDB" id="A0A7K3WA61"/>
<feature type="region of interest" description="Disordered" evidence="1">
    <location>
        <begin position="21"/>
        <end position="87"/>
    </location>
</feature>
<proteinExistence type="predicted"/>
<protein>
    <submittedName>
        <fullName evidence="2">Uncharacterized protein</fullName>
    </submittedName>
</protein>
<dbReference type="EMBL" id="JAAGWK010000008">
    <property type="protein sequence ID" value="NEL53216.1"/>
    <property type="molecule type" value="Genomic_DNA"/>
</dbReference>
<comment type="caution">
    <text evidence="2">The sequence shown here is derived from an EMBL/GenBank/DDBJ whole genome shotgun (WGS) entry which is preliminary data.</text>
</comment>
<accession>A0A7K3WA61</accession>